<dbReference type="EMBL" id="KB445794">
    <property type="protein sequence ID" value="EMD38973.1"/>
    <property type="molecule type" value="Genomic_DNA"/>
</dbReference>
<keyword evidence="1" id="KW-0175">Coiled coil</keyword>
<accession>M2QPK8</accession>
<sequence>MQKVWEKERRALLGEKAVLQDAANKLDAKIRDANVELQKHIDAERAGEKVRAGLQGALDKAERMLQDLEGKLKAERTQLKAFTAEQARYQREKEQVYNQLGETESAMAEMKDHLQRLKKENHDLEAELRANATAEQKARLLENKISTNAETIEQLRHERSLLSADHKELQQRFKQLSEVNQHRLLQHQKLMSSSAARPQTP</sequence>
<evidence type="ECO:0000256" key="1">
    <source>
        <dbReference type="SAM" id="Coils"/>
    </source>
</evidence>
<evidence type="ECO:0000313" key="2">
    <source>
        <dbReference type="EMBL" id="EMD38973.1"/>
    </source>
</evidence>
<feature type="coiled-coil region" evidence="1">
    <location>
        <begin position="16"/>
        <end position="172"/>
    </location>
</feature>
<gene>
    <name evidence="2" type="ORF">CERSUDRAFT_47964</name>
</gene>
<keyword evidence="3" id="KW-1185">Reference proteome</keyword>
<dbReference type="Gene3D" id="1.10.287.1490">
    <property type="match status" value="1"/>
</dbReference>
<proteinExistence type="predicted"/>
<reference evidence="2 3" key="1">
    <citation type="journal article" date="2012" name="Proc. Natl. Acad. Sci. U.S.A.">
        <title>Comparative genomics of Ceriporiopsis subvermispora and Phanerochaete chrysosporium provide insight into selective ligninolysis.</title>
        <authorList>
            <person name="Fernandez-Fueyo E."/>
            <person name="Ruiz-Duenas F.J."/>
            <person name="Ferreira P."/>
            <person name="Floudas D."/>
            <person name="Hibbett D.S."/>
            <person name="Canessa P."/>
            <person name="Larrondo L.F."/>
            <person name="James T.Y."/>
            <person name="Seelenfreund D."/>
            <person name="Lobos S."/>
            <person name="Polanco R."/>
            <person name="Tello M."/>
            <person name="Honda Y."/>
            <person name="Watanabe T."/>
            <person name="Watanabe T."/>
            <person name="Ryu J.S."/>
            <person name="Kubicek C.P."/>
            <person name="Schmoll M."/>
            <person name="Gaskell J."/>
            <person name="Hammel K.E."/>
            <person name="St John F.J."/>
            <person name="Vanden Wymelenberg A."/>
            <person name="Sabat G."/>
            <person name="Splinter BonDurant S."/>
            <person name="Syed K."/>
            <person name="Yadav J.S."/>
            <person name="Doddapaneni H."/>
            <person name="Subramanian V."/>
            <person name="Lavin J.L."/>
            <person name="Oguiza J.A."/>
            <person name="Perez G."/>
            <person name="Pisabarro A.G."/>
            <person name="Ramirez L."/>
            <person name="Santoyo F."/>
            <person name="Master E."/>
            <person name="Coutinho P.M."/>
            <person name="Henrissat B."/>
            <person name="Lombard V."/>
            <person name="Magnuson J.K."/>
            <person name="Kuees U."/>
            <person name="Hori C."/>
            <person name="Igarashi K."/>
            <person name="Samejima M."/>
            <person name="Held B.W."/>
            <person name="Barry K.W."/>
            <person name="LaButti K.M."/>
            <person name="Lapidus A."/>
            <person name="Lindquist E.A."/>
            <person name="Lucas S.M."/>
            <person name="Riley R."/>
            <person name="Salamov A.A."/>
            <person name="Hoffmeister D."/>
            <person name="Schwenk D."/>
            <person name="Hadar Y."/>
            <person name="Yarden O."/>
            <person name="de Vries R.P."/>
            <person name="Wiebenga A."/>
            <person name="Stenlid J."/>
            <person name="Eastwood D."/>
            <person name="Grigoriev I.V."/>
            <person name="Berka R.M."/>
            <person name="Blanchette R.A."/>
            <person name="Kersten P."/>
            <person name="Martinez A.T."/>
            <person name="Vicuna R."/>
            <person name="Cullen D."/>
        </authorList>
    </citation>
    <scope>NUCLEOTIDE SEQUENCE [LARGE SCALE GENOMIC DNA]</scope>
    <source>
        <strain evidence="2 3">B</strain>
    </source>
</reference>
<evidence type="ECO:0000313" key="3">
    <source>
        <dbReference type="Proteomes" id="UP000016930"/>
    </source>
</evidence>
<name>M2QPK8_CERS8</name>
<organism evidence="2 3">
    <name type="scientific">Ceriporiopsis subvermispora (strain B)</name>
    <name type="common">White-rot fungus</name>
    <name type="synonym">Gelatoporia subvermispora</name>
    <dbReference type="NCBI Taxonomy" id="914234"/>
    <lineage>
        <taxon>Eukaryota</taxon>
        <taxon>Fungi</taxon>
        <taxon>Dikarya</taxon>
        <taxon>Basidiomycota</taxon>
        <taxon>Agaricomycotina</taxon>
        <taxon>Agaricomycetes</taxon>
        <taxon>Polyporales</taxon>
        <taxon>Gelatoporiaceae</taxon>
        <taxon>Gelatoporia</taxon>
    </lineage>
</organism>
<dbReference type="AlphaFoldDB" id="M2QPK8"/>
<dbReference type="STRING" id="914234.M2QPK8"/>
<protein>
    <submittedName>
        <fullName evidence="2">Uncharacterized protein</fullName>
    </submittedName>
</protein>
<dbReference type="Proteomes" id="UP000016930">
    <property type="component" value="Unassembled WGS sequence"/>
</dbReference>
<dbReference type="OrthoDB" id="2020852at2759"/>
<dbReference type="HOGENOM" id="CLU_117721_0_0_1"/>